<keyword evidence="4" id="KW-1185">Reference proteome</keyword>
<dbReference type="InterPro" id="IPR054216">
    <property type="entry name" value="DUF6930"/>
</dbReference>
<proteinExistence type="predicted"/>
<sequence length="354" mass="41283">MTQANIEQLEANAGQGTEMTEQEAAWARLYEAATAFKKQGSWNWMSDNCIFGVLNPEDGKVGYCSIMGASETLFGLAVFRGGEGLESLNDMLLERDERYAWLHRQKCMMATYEDRTDLEKHDLAQIKELGFRFRGRNAWPMFRAYDPGLVPWTLDENQVRFLTTALEQAIDLAARVKKDEELLTPPTSGQVLVRAQENGEWIDRWLDPDFVLNRPVKVEFENQDRLNDIMRRFPNKKGHWETEFFYAPVAVKGEGERPYYPRLCLWVDRLTRAAVGFHVAYDSNFEQEFLEHFLQLIEEKGARPQKLIIRTNDGVDLFEKTAQRLKIRIEREPRLVYLEEARGDLFEYFTKQEG</sequence>
<name>A0ABS8Y9W6_9BACL</name>
<organism evidence="3 4">
    <name type="scientific">Paenibacillus profundus</name>
    <dbReference type="NCBI Taxonomy" id="1173085"/>
    <lineage>
        <taxon>Bacteria</taxon>
        <taxon>Bacillati</taxon>
        <taxon>Bacillota</taxon>
        <taxon>Bacilli</taxon>
        <taxon>Bacillales</taxon>
        <taxon>Paenibacillaceae</taxon>
        <taxon>Paenibacillus</taxon>
    </lineage>
</organism>
<dbReference type="EMBL" id="JAJNBZ010000002">
    <property type="protein sequence ID" value="MCE5168688.1"/>
    <property type="molecule type" value="Genomic_DNA"/>
</dbReference>
<dbReference type="InterPro" id="IPR055733">
    <property type="entry name" value="DUF7309"/>
</dbReference>
<evidence type="ECO:0000259" key="1">
    <source>
        <dbReference type="Pfam" id="PF22007"/>
    </source>
</evidence>
<dbReference type="Proteomes" id="UP001199916">
    <property type="component" value="Unassembled WGS sequence"/>
</dbReference>
<protein>
    <submittedName>
        <fullName evidence="3">Uncharacterized protein</fullName>
    </submittedName>
</protein>
<dbReference type="Pfam" id="PF23988">
    <property type="entry name" value="DUF7309"/>
    <property type="match status" value="1"/>
</dbReference>
<feature type="domain" description="DUF7309" evidence="2">
    <location>
        <begin position="26"/>
        <end position="194"/>
    </location>
</feature>
<evidence type="ECO:0000313" key="3">
    <source>
        <dbReference type="EMBL" id="MCE5168688.1"/>
    </source>
</evidence>
<accession>A0ABS8Y9W6</accession>
<evidence type="ECO:0000259" key="2">
    <source>
        <dbReference type="Pfam" id="PF23988"/>
    </source>
</evidence>
<reference evidence="3 4" key="1">
    <citation type="submission" date="2021-11" db="EMBL/GenBank/DDBJ databases">
        <title>Draft genome sequence of Paenibacillus profundus YoMME, a new Gram-positive bacteria with exoelectrogenic properties.</title>
        <authorList>
            <person name="Hubenova Y."/>
            <person name="Hubenova E."/>
            <person name="Manasiev Y."/>
            <person name="Peykov S."/>
            <person name="Mitov M."/>
        </authorList>
    </citation>
    <scope>NUCLEOTIDE SEQUENCE [LARGE SCALE GENOMIC DNA]</scope>
    <source>
        <strain evidence="3 4">YoMME</strain>
    </source>
</reference>
<evidence type="ECO:0000313" key="4">
    <source>
        <dbReference type="Proteomes" id="UP001199916"/>
    </source>
</evidence>
<feature type="domain" description="DUF6930" evidence="1">
    <location>
        <begin position="230"/>
        <end position="345"/>
    </location>
</feature>
<gene>
    <name evidence="3" type="ORF">LQV63_05100</name>
</gene>
<dbReference type="Pfam" id="PF22007">
    <property type="entry name" value="DUF6930"/>
    <property type="match status" value="1"/>
</dbReference>
<dbReference type="RefSeq" id="WP_233695881.1">
    <property type="nucleotide sequence ID" value="NZ_JAJNBZ010000002.1"/>
</dbReference>
<comment type="caution">
    <text evidence="3">The sequence shown here is derived from an EMBL/GenBank/DDBJ whole genome shotgun (WGS) entry which is preliminary data.</text>
</comment>